<evidence type="ECO:0000256" key="9">
    <source>
        <dbReference type="ARBA" id="ARBA00023121"/>
    </source>
</evidence>
<dbReference type="GeneID" id="121393387"/>
<gene>
    <name evidence="15" type="primary">LOC121393387</name>
</gene>
<reference evidence="15" key="1">
    <citation type="submission" date="2025-08" db="UniProtKB">
        <authorList>
            <consortium name="RefSeq"/>
        </authorList>
    </citation>
    <scope>IDENTIFICATION</scope>
    <source>
        <strain evidence="15">J_2021</strain>
        <tissue evidence="15">Erythrocytes</tissue>
    </source>
</reference>
<dbReference type="RefSeq" id="XP_041417775.1">
    <property type="nucleotide sequence ID" value="XM_041561841.1"/>
</dbReference>
<proteinExistence type="predicted"/>
<keyword evidence="9" id="KW-0446">Lipid-binding</keyword>
<evidence type="ECO:0000259" key="12">
    <source>
        <dbReference type="PROSITE" id="PS50004"/>
    </source>
</evidence>
<dbReference type="PROSITE" id="PS50004">
    <property type="entry name" value="C2"/>
    <property type="match status" value="2"/>
</dbReference>
<dbReference type="InterPro" id="IPR000008">
    <property type="entry name" value="C2_dom"/>
</dbReference>
<feature type="transmembrane region" description="Helical" evidence="11">
    <location>
        <begin position="20"/>
        <end position="46"/>
    </location>
</feature>
<name>A0A8J1KKD1_XENLA</name>
<dbReference type="KEGG" id="xla:121393387"/>
<dbReference type="PANTHER" id="PTHR45761:SF10">
    <property type="entry name" value="EXTENDED SYNAPTOTAGMIN-1-LIKE"/>
    <property type="match status" value="1"/>
</dbReference>
<organism evidence="14 15">
    <name type="scientific">Xenopus laevis</name>
    <name type="common">African clawed frog</name>
    <dbReference type="NCBI Taxonomy" id="8355"/>
    <lineage>
        <taxon>Eukaryota</taxon>
        <taxon>Metazoa</taxon>
        <taxon>Chordata</taxon>
        <taxon>Craniata</taxon>
        <taxon>Vertebrata</taxon>
        <taxon>Euteleostomi</taxon>
        <taxon>Amphibia</taxon>
        <taxon>Batrachia</taxon>
        <taxon>Anura</taxon>
        <taxon>Pipoidea</taxon>
        <taxon>Pipidae</taxon>
        <taxon>Xenopodinae</taxon>
        <taxon>Xenopus</taxon>
        <taxon>Xenopus</taxon>
    </lineage>
</organism>
<dbReference type="InterPro" id="IPR039010">
    <property type="entry name" value="Synaptotagmin_SMP"/>
</dbReference>
<feature type="domain" description="C2" evidence="12">
    <location>
        <begin position="252"/>
        <end position="369"/>
    </location>
</feature>
<evidence type="ECO:0000256" key="3">
    <source>
        <dbReference type="ARBA" id="ARBA00022692"/>
    </source>
</evidence>
<dbReference type="FunFam" id="2.60.40.150:FF:000346">
    <property type="entry name" value="Extended synaptotagmin-like protein 2a"/>
    <property type="match status" value="1"/>
</dbReference>
<dbReference type="OrthoDB" id="1029639at2759"/>
<comment type="subcellular location">
    <subcellularLocation>
        <location evidence="1">Membrane</location>
    </subcellularLocation>
</comment>
<dbReference type="SUPFAM" id="SSF49562">
    <property type="entry name" value="C2 domain (Calcium/lipid-binding domain, CaLB)"/>
    <property type="match status" value="2"/>
</dbReference>
<feature type="domain" description="SMP-LTD" evidence="13">
    <location>
        <begin position="78"/>
        <end position="255"/>
    </location>
</feature>
<evidence type="ECO:0000256" key="11">
    <source>
        <dbReference type="SAM" id="Phobius"/>
    </source>
</evidence>
<feature type="domain" description="C2" evidence="12">
    <location>
        <begin position="403"/>
        <end position="520"/>
    </location>
</feature>
<keyword evidence="10 11" id="KW-0472">Membrane</keyword>
<dbReference type="PROSITE" id="PS51847">
    <property type="entry name" value="SMP"/>
    <property type="match status" value="1"/>
</dbReference>
<evidence type="ECO:0000313" key="14">
    <source>
        <dbReference type="Proteomes" id="UP000186698"/>
    </source>
</evidence>
<dbReference type="GO" id="GO:0005509">
    <property type="term" value="F:calcium ion binding"/>
    <property type="evidence" value="ECO:0000318"/>
    <property type="project" value="GO_Central"/>
</dbReference>
<keyword evidence="5" id="KW-0677">Repeat</keyword>
<evidence type="ECO:0000256" key="7">
    <source>
        <dbReference type="ARBA" id="ARBA00022989"/>
    </source>
</evidence>
<dbReference type="GO" id="GO:0008429">
    <property type="term" value="F:phosphatidylethanolamine binding"/>
    <property type="evidence" value="ECO:0000318"/>
    <property type="project" value="GO_Central"/>
</dbReference>
<evidence type="ECO:0000256" key="8">
    <source>
        <dbReference type="ARBA" id="ARBA00023055"/>
    </source>
</evidence>
<evidence type="ECO:0000256" key="1">
    <source>
        <dbReference type="ARBA" id="ARBA00004370"/>
    </source>
</evidence>
<dbReference type="Proteomes" id="UP000186698">
    <property type="component" value="Chromosome 4S"/>
</dbReference>
<dbReference type="SMART" id="SM00239">
    <property type="entry name" value="C2"/>
    <property type="match status" value="2"/>
</dbReference>
<dbReference type="PANTHER" id="PTHR45761">
    <property type="entry name" value="EXTENDED SYNAPTOTAGMIN-LIKE PROTEIN 2, ISOFORM C"/>
    <property type="match status" value="1"/>
</dbReference>
<accession>A0A8J1KKD1</accession>
<dbReference type="GO" id="GO:0031210">
    <property type="term" value="F:phosphatidylcholine binding"/>
    <property type="evidence" value="ECO:0000318"/>
    <property type="project" value="GO_Central"/>
</dbReference>
<keyword evidence="6" id="KW-0106">Calcium</keyword>
<evidence type="ECO:0000313" key="15">
    <source>
        <dbReference type="RefSeq" id="XP_041417775.1"/>
    </source>
</evidence>
<dbReference type="InterPro" id="IPR031468">
    <property type="entry name" value="SMP_LBD"/>
</dbReference>
<protein>
    <submittedName>
        <fullName evidence="15">Extended synaptotagmin-1-like</fullName>
    </submittedName>
</protein>
<dbReference type="Pfam" id="PF00168">
    <property type="entry name" value="C2"/>
    <property type="match status" value="2"/>
</dbReference>
<dbReference type="InterPro" id="IPR051634">
    <property type="entry name" value="Extended_Synaptotagmin"/>
</dbReference>
<evidence type="ECO:0000259" key="13">
    <source>
        <dbReference type="PROSITE" id="PS51847"/>
    </source>
</evidence>
<dbReference type="Pfam" id="PF17047">
    <property type="entry name" value="SMP_LBD"/>
    <property type="match status" value="1"/>
</dbReference>
<keyword evidence="8" id="KW-0445">Lipid transport</keyword>
<sequence>MTDQNIFLNNFSYTKWIITLLLGFSAGVLDVSFFYIIIGIVMWILYRCWKPSTEPSAIKCQDKAKEQAKVPHKVTDREFERLRYLQVLVNNSWPYITKYLEKFLRWRIQPLIRSRFKYLTNFHFFDIDFGNKAPQVTHMRVQSDPEKKQILLDLKISLNAAVMVNVGISKTIMAGVKSVKLEGTLRIILAPLIPDVPFTEAVNIYFPRRPVLHLQWTGLTNLLNIPGLHTMTERMIVDQIANFMVAPKFFTQPLAANFDMKNLPFADPWNALRIHVLEARNLVANDFFSKKSDPFVVVRGGGTVGKTRVISKNLNPQWNQTFEILFSDLPGQEIEFEVLDKNVQRDDSLGSCKIAVPHVLKKKFIDKWIRLDNVKSGELHIKVETLKLFSDRDKLEKVLNLNKRPRPPKSEELSSVALYTVIQKARGLPVIRPKKCKLNPLATVEVSVTDTVKRTGAQINSGEPEWKERLQFLIKDPRGERMQLNVLNQRNKVLGHISVSLSTLMAAKDMTMEGWFPLESTVNNSEIWLKLQLMILAPRIFHVKR</sequence>
<keyword evidence="14" id="KW-1185">Reference proteome</keyword>
<evidence type="ECO:0000256" key="10">
    <source>
        <dbReference type="ARBA" id="ARBA00023136"/>
    </source>
</evidence>
<dbReference type="Gene3D" id="2.60.40.150">
    <property type="entry name" value="C2 domain"/>
    <property type="match status" value="2"/>
</dbReference>
<evidence type="ECO:0000256" key="5">
    <source>
        <dbReference type="ARBA" id="ARBA00022737"/>
    </source>
</evidence>
<dbReference type="GO" id="GO:0005789">
    <property type="term" value="C:endoplasmic reticulum membrane"/>
    <property type="evidence" value="ECO:0000318"/>
    <property type="project" value="GO_Central"/>
</dbReference>
<dbReference type="GO" id="GO:0006869">
    <property type="term" value="P:lipid transport"/>
    <property type="evidence" value="ECO:0007669"/>
    <property type="project" value="UniProtKB-KW"/>
</dbReference>
<dbReference type="CDD" id="cd21670">
    <property type="entry name" value="SMP_ESyt"/>
    <property type="match status" value="1"/>
</dbReference>
<keyword evidence="7 11" id="KW-1133">Transmembrane helix</keyword>
<dbReference type="GO" id="GO:0035091">
    <property type="term" value="F:phosphatidylinositol binding"/>
    <property type="evidence" value="ECO:0000318"/>
    <property type="project" value="GO_Central"/>
</dbReference>
<dbReference type="AlphaFoldDB" id="A0A8J1KKD1"/>
<keyword evidence="4" id="KW-0479">Metal-binding</keyword>
<evidence type="ECO:0000256" key="2">
    <source>
        <dbReference type="ARBA" id="ARBA00022448"/>
    </source>
</evidence>
<evidence type="ECO:0000256" key="4">
    <source>
        <dbReference type="ARBA" id="ARBA00022723"/>
    </source>
</evidence>
<dbReference type="FunFam" id="2.60.40.150:FF:000100">
    <property type="entry name" value="Extended synaptotagmin-2"/>
    <property type="match status" value="1"/>
</dbReference>
<dbReference type="InterPro" id="IPR035892">
    <property type="entry name" value="C2_domain_sf"/>
</dbReference>
<dbReference type="GO" id="GO:0005544">
    <property type="term" value="F:calcium-dependent phospholipid binding"/>
    <property type="evidence" value="ECO:0000318"/>
    <property type="project" value="GO_Central"/>
</dbReference>
<keyword evidence="2" id="KW-0813">Transport</keyword>
<evidence type="ECO:0000256" key="6">
    <source>
        <dbReference type="ARBA" id="ARBA00022837"/>
    </source>
</evidence>
<keyword evidence="3 11" id="KW-0812">Transmembrane</keyword>